<evidence type="ECO:0000313" key="1">
    <source>
        <dbReference type="EMBL" id="ACU77792.1"/>
    </source>
</evidence>
<gene>
    <name evidence="1" type="ordered locus">Caci_8979</name>
</gene>
<organism evidence="1 2">
    <name type="scientific">Catenulispora acidiphila (strain DSM 44928 / JCM 14897 / NBRC 102108 / NRRL B-24433 / ID139908)</name>
    <dbReference type="NCBI Taxonomy" id="479433"/>
    <lineage>
        <taxon>Bacteria</taxon>
        <taxon>Bacillati</taxon>
        <taxon>Actinomycetota</taxon>
        <taxon>Actinomycetes</taxon>
        <taxon>Catenulisporales</taxon>
        <taxon>Catenulisporaceae</taxon>
        <taxon>Catenulispora</taxon>
    </lineage>
</organism>
<accession>C7Q5I1</accession>
<dbReference type="AlphaFoldDB" id="C7Q5I1"/>
<dbReference type="RefSeq" id="WP_015797516.1">
    <property type="nucleotide sequence ID" value="NC_013131.1"/>
</dbReference>
<dbReference type="eggNOG" id="ENOG5032QM9">
    <property type="taxonomic scope" value="Bacteria"/>
</dbReference>
<protein>
    <submittedName>
        <fullName evidence="1">Uncharacterized protein</fullName>
    </submittedName>
</protein>
<proteinExistence type="predicted"/>
<dbReference type="EMBL" id="CP001700">
    <property type="protein sequence ID" value="ACU77792.1"/>
    <property type="molecule type" value="Genomic_DNA"/>
</dbReference>
<keyword evidence="2" id="KW-1185">Reference proteome</keyword>
<dbReference type="Proteomes" id="UP000000851">
    <property type="component" value="Chromosome"/>
</dbReference>
<dbReference type="KEGG" id="cai:Caci_8979"/>
<name>C7Q5I1_CATAD</name>
<reference evidence="1 2" key="1">
    <citation type="journal article" date="2009" name="Stand. Genomic Sci.">
        <title>Complete genome sequence of Catenulispora acidiphila type strain (ID 139908).</title>
        <authorList>
            <person name="Copeland A."/>
            <person name="Lapidus A."/>
            <person name="Glavina Del Rio T."/>
            <person name="Nolan M."/>
            <person name="Lucas S."/>
            <person name="Chen F."/>
            <person name="Tice H."/>
            <person name="Cheng J.F."/>
            <person name="Bruce D."/>
            <person name="Goodwin L."/>
            <person name="Pitluck S."/>
            <person name="Mikhailova N."/>
            <person name="Pati A."/>
            <person name="Ivanova N."/>
            <person name="Mavromatis K."/>
            <person name="Chen A."/>
            <person name="Palaniappan K."/>
            <person name="Chain P."/>
            <person name="Land M."/>
            <person name="Hauser L."/>
            <person name="Chang Y.J."/>
            <person name="Jeffries C.D."/>
            <person name="Chertkov O."/>
            <person name="Brettin T."/>
            <person name="Detter J.C."/>
            <person name="Han C."/>
            <person name="Ali Z."/>
            <person name="Tindall B.J."/>
            <person name="Goker M."/>
            <person name="Bristow J."/>
            <person name="Eisen J.A."/>
            <person name="Markowitz V."/>
            <person name="Hugenholtz P."/>
            <person name="Kyrpides N.C."/>
            <person name="Klenk H.P."/>
        </authorList>
    </citation>
    <scope>NUCLEOTIDE SEQUENCE [LARGE SCALE GENOMIC DNA]</scope>
    <source>
        <strain evidence="2">DSM 44928 / JCM 14897 / NBRC 102108 / NRRL B-24433 / ID139908</strain>
    </source>
</reference>
<sequence length="282" mass="29596">MMDAVGSEFVQIGEVTAPSGVLVLGMAGWIDYWSVIGEPLSRRAAAAIDSGGGYLRQFECEAVAVATSSDRPLPVSATVATSLFDGAPTIATLQMDLGRPWTTADQTTVLLGDLPVDHCGMLLGDGAGLDSWSGIGSASIDALADVTFWGALAQEAHGEFGGRDLAALGRPGVFGLLDLPVPEARQLADRLAAWEADSRGRGVKVSIDEHTHHHLVRRAGWAHPLQAATIETAGCQVMGIGWSPGDHAMRHGGERAFGQVYPVTLVPAEDGGTLLRWTIPQQ</sequence>
<dbReference type="HOGENOM" id="CLU_985857_0_0_11"/>
<evidence type="ECO:0000313" key="2">
    <source>
        <dbReference type="Proteomes" id="UP000000851"/>
    </source>
</evidence>
<dbReference type="InParanoid" id="C7Q5I1"/>